<protein>
    <submittedName>
        <fullName evidence="1">Uncharacterized protein</fullName>
    </submittedName>
</protein>
<gene>
    <name evidence="1" type="ORF">RhiirC2_869440</name>
</gene>
<evidence type="ECO:0000313" key="2">
    <source>
        <dbReference type="Proteomes" id="UP000233469"/>
    </source>
</evidence>
<name>A0A2N1MR49_9GLOM</name>
<dbReference type="EMBL" id="LLXL01001505">
    <property type="protein sequence ID" value="PKK64110.1"/>
    <property type="molecule type" value="Genomic_DNA"/>
</dbReference>
<evidence type="ECO:0000313" key="1">
    <source>
        <dbReference type="EMBL" id="PKK64110.1"/>
    </source>
</evidence>
<organism evidence="1 2">
    <name type="scientific">Rhizophagus irregularis</name>
    <dbReference type="NCBI Taxonomy" id="588596"/>
    <lineage>
        <taxon>Eukaryota</taxon>
        <taxon>Fungi</taxon>
        <taxon>Fungi incertae sedis</taxon>
        <taxon>Mucoromycota</taxon>
        <taxon>Glomeromycotina</taxon>
        <taxon>Glomeromycetes</taxon>
        <taxon>Glomerales</taxon>
        <taxon>Glomeraceae</taxon>
        <taxon>Rhizophagus</taxon>
    </lineage>
</organism>
<sequence>MEYIYFKVIFSPVEDKLIQGCKVLDIGVTKPGGCIEVAGRRNDYVGDGSIFRKLTDAKLRTKVLNEELGISEEEHKNMVENLVDEFKLTSAECVHFRFWTKKQLLE</sequence>
<reference evidence="1 2" key="2">
    <citation type="submission" date="2017-10" db="EMBL/GenBank/DDBJ databases">
        <title>Extensive intraspecific genome diversity in a model arbuscular mycorrhizal fungus.</title>
        <authorList>
            <person name="Chen E.C.H."/>
            <person name="Morin E."/>
            <person name="Baudet D."/>
            <person name="Noel J."/>
            <person name="Ndikumana S."/>
            <person name="Charron P."/>
            <person name="St-Onge C."/>
            <person name="Giorgi J."/>
            <person name="Grigoriev I.V."/>
            <person name="Roux C."/>
            <person name="Martin F.M."/>
            <person name="Corradi N."/>
        </authorList>
    </citation>
    <scope>NUCLEOTIDE SEQUENCE [LARGE SCALE GENOMIC DNA]</scope>
    <source>
        <strain evidence="1 2">C2</strain>
    </source>
</reference>
<accession>A0A2N1MR49</accession>
<comment type="caution">
    <text evidence="1">The sequence shown here is derived from an EMBL/GenBank/DDBJ whole genome shotgun (WGS) entry which is preliminary data.</text>
</comment>
<dbReference type="Proteomes" id="UP000233469">
    <property type="component" value="Unassembled WGS sequence"/>
</dbReference>
<dbReference type="AlphaFoldDB" id="A0A2N1MR49"/>
<dbReference type="VEuPathDB" id="FungiDB:RhiirA1_440571"/>
<reference evidence="1 2" key="1">
    <citation type="submission" date="2016-04" db="EMBL/GenBank/DDBJ databases">
        <title>Genome analyses suggest a sexual origin of heterokaryosis in a supposedly ancient asexual fungus.</title>
        <authorList>
            <person name="Ropars J."/>
            <person name="Sedzielewska K."/>
            <person name="Noel J."/>
            <person name="Charron P."/>
            <person name="Farinelli L."/>
            <person name="Marton T."/>
            <person name="Kruger M."/>
            <person name="Pelin A."/>
            <person name="Brachmann A."/>
            <person name="Corradi N."/>
        </authorList>
    </citation>
    <scope>NUCLEOTIDE SEQUENCE [LARGE SCALE GENOMIC DNA]</scope>
    <source>
        <strain evidence="1 2">C2</strain>
    </source>
</reference>
<proteinExistence type="predicted"/>